<accession>A0ABT7ETH0</accession>
<evidence type="ECO:0000259" key="10">
    <source>
        <dbReference type="Pfam" id="PF08264"/>
    </source>
</evidence>
<gene>
    <name evidence="8 11" type="primary">ileS</name>
    <name evidence="11" type="ORF">QNM18_25225</name>
</gene>
<reference evidence="11 12" key="1">
    <citation type="submission" date="2023-05" db="EMBL/GenBank/DDBJ databases">
        <title>Pseudoalteromonas ardens sp. nov., Pseudoalteromonas obscura sp. nov., and Pseudoalteromonas umbrosa sp. nov., isolated from the coral Montipora capitata.</title>
        <authorList>
            <person name="Thomas E.M."/>
            <person name="Smith E.M."/>
            <person name="Papke E."/>
            <person name="Shlafstein M.D."/>
            <person name="Oline D.K."/>
            <person name="Videau P."/>
            <person name="Saw J.H."/>
            <person name="Strangman W.K."/>
            <person name="Ushijima B."/>
        </authorList>
    </citation>
    <scope>NUCLEOTIDE SEQUENCE [LARGE SCALE GENOMIC DNA]</scope>
    <source>
        <strain evidence="11 12">P94</strain>
    </source>
</reference>
<keyword evidence="1 8" id="KW-0436">Ligase</keyword>
<comment type="function">
    <text evidence="6 8">Catalyzes the attachment of isoleucine to tRNA(Ile). As IleRS can inadvertently accommodate and process structurally similar amino acids such as valine, to avoid such errors it has two additional distinct tRNA(Ile)-dependent editing activities. One activity is designated as 'pretransfer' editing and involves the hydrolysis of activated Val-AMP. The other activity is designated 'posttransfer' editing and involves deacylation of mischarged Val-tRNA(Ile).</text>
</comment>
<dbReference type="Pfam" id="PF08264">
    <property type="entry name" value="Anticodon_1"/>
    <property type="match status" value="1"/>
</dbReference>
<evidence type="ECO:0000256" key="2">
    <source>
        <dbReference type="ARBA" id="ARBA00022741"/>
    </source>
</evidence>
<dbReference type="SUPFAM" id="SSF47323">
    <property type="entry name" value="Anticodon-binding domain of a subclass of class I aminoacyl-tRNA synthetases"/>
    <property type="match status" value="1"/>
</dbReference>
<proteinExistence type="inferred from homology"/>
<dbReference type="HAMAP" id="MF_02003">
    <property type="entry name" value="Ile_tRNA_synth_type2"/>
    <property type="match status" value="1"/>
</dbReference>
<dbReference type="PRINTS" id="PR00984">
    <property type="entry name" value="TRNASYNTHILE"/>
</dbReference>
<evidence type="ECO:0000256" key="1">
    <source>
        <dbReference type="ARBA" id="ARBA00022598"/>
    </source>
</evidence>
<dbReference type="InterPro" id="IPR009080">
    <property type="entry name" value="tRNAsynth_Ia_anticodon-bd"/>
</dbReference>
<keyword evidence="8" id="KW-0479">Metal-binding</keyword>
<comment type="subcellular location">
    <subcellularLocation>
        <location evidence="8">Cytoplasm</location>
    </subcellularLocation>
</comment>
<dbReference type="Gene3D" id="1.10.730.10">
    <property type="entry name" value="Isoleucyl-tRNA Synthetase, Domain 1"/>
    <property type="match status" value="1"/>
</dbReference>
<evidence type="ECO:0000256" key="6">
    <source>
        <dbReference type="ARBA" id="ARBA00025217"/>
    </source>
</evidence>
<keyword evidence="5 8" id="KW-0030">Aminoacyl-tRNA synthetase</keyword>
<evidence type="ECO:0000256" key="4">
    <source>
        <dbReference type="ARBA" id="ARBA00022917"/>
    </source>
</evidence>
<feature type="domain" description="Aminoacyl-tRNA synthetase class Ia" evidence="9">
    <location>
        <begin position="22"/>
        <end position="631"/>
    </location>
</feature>
<dbReference type="InterPro" id="IPR009008">
    <property type="entry name" value="Val/Leu/Ile-tRNA-synth_edit"/>
</dbReference>
<evidence type="ECO:0000256" key="7">
    <source>
        <dbReference type="ARBA" id="ARBA00048359"/>
    </source>
</evidence>
<comment type="subunit">
    <text evidence="8">Monomer.</text>
</comment>
<feature type="domain" description="Methionyl/Valyl/Leucyl/Isoleucyl-tRNA synthetase anticodon-binding" evidence="10">
    <location>
        <begin position="684"/>
        <end position="834"/>
    </location>
</feature>
<name>A0ABT7ETH0_9GAMM</name>
<feature type="binding site" evidence="8">
    <location>
        <position position="601"/>
    </location>
    <ligand>
        <name>ATP</name>
        <dbReference type="ChEBI" id="CHEBI:30616"/>
    </ligand>
</feature>
<evidence type="ECO:0000256" key="3">
    <source>
        <dbReference type="ARBA" id="ARBA00022840"/>
    </source>
</evidence>
<comment type="catalytic activity">
    <reaction evidence="7 8">
        <text>tRNA(Ile) + L-isoleucine + ATP = L-isoleucyl-tRNA(Ile) + AMP + diphosphate</text>
        <dbReference type="Rhea" id="RHEA:11060"/>
        <dbReference type="Rhea" id="RHEA-COMP:9666"/>
        <dbReference type="Rhea" id="RHEA-COMP:9695"/>
        <dbReference type="ChEBI" id="CHEBI:30616"/>
        <dbReference type="ChEBI" id="CHEBI:33019"/>
        <dbReference type="ChEBI" id="CHEBI:58045"/>
        <dbReference type="ChEBI" id="CHEBI:78442"/>
        <dbReference type="ChEBI" id="CHEBI:78528"/>
        <dbReference type="ChEBI" id="CHEBI:456215"/>
        <dbReference type="EC" id="6.1.1.5"/>
    </reaction>
</comment>
<keyword evidence="8" id="KW-0862">Zinc</keyword>
<keyword evidence="12" id="KW-1185">Reference proteome</keyword>
<keyword evidence="3 8" id="KW-0067">ATP-binding</keyword>
<dbReference type="Pfam" id="PF00133">
    <property type="entry name" value="tRNA-synt_1"/>
    <property type="match status" value="1"/>
</dbReference>
<dbReference type="SUPFAM" id="SSF52374">
    <property type="entry name" value="Nucleotidylyl transferase"/>
    <property type="match status" value="1"/>
</dbReference>
<dbReference type="Pfam" id="PF19302">
    <property type="entry name" value="DUF5915"/>
    <property type="match status" value="1"/>
</dbReference>
<dbReference type="InterPro" id="IPR033709">
    <property type="entry name" value="Anticodon_Ile_ABEc"/>
</dbReference>
<feature type="short sequence motif" description="'HIGH' region" evidence="8">
    <location>
        <begin position="52"/>
        <end position="62"/>
    </location>
</feature>
<dbReference type="NCBIfam" id="TIGR00392">
    <property type="entry name" value="ileS"/>
    <property type="match status" value="1"/>
</dbReference>
<organism evidence="11 12">
    <name type="scientific">Pseudoalteromonas obscura</name>
    <dbReference type="NCBI Taxonomy" id="3048491"/>
    <lineage>
        <taxon>Bacteria</taxon>
        <taxon>Pseudomonadati</taxon>
        <taxon>Pseudomonadota</taxon>
        <taxon>Gammaproteobacteria</taxon>
        <taxon>Alteromonadales</taxon>
        <taxon>Pseudoalteromonadaceae</taxon>
        <taxon>Pseudoalteromonas</taxon>
    </lineage>
</organism>
<dbReference type="Gene3D" id="3.40.50.620">
    <property type="entry name" value="HUPs"/>
    <property type="match status" value="2"/>
</dbReference>
<dbReference type="EC" id="6.1.1.5" evidence="8"/>
<dbReference type="InterPro" id="IPR002300">
    <property type="entry name" value="aa-tRNA-synth_Ia"/>
</dbReference>
<evidence type="ECO:0000256" key="5">
    <source>
        <dbReference type="ARBA" id="ARBA00023146"/>
    </source>
</evidence>
<evidence type="ECO:0000313" key="12">
    <source>
        <dbReference type="Proteomes" id="UP001231915"/>
    </source>
</evidence>
<dbReference type="GO" id="GO:0004822">
    <property type="term" value="F:isoleucine-tRNA ligase activity"/>
    <property type="evidence" value="ECO:0007669"/>
    <property type="project" value="UniProtKB-EC"/>
</dbReference>
<dbReference type="Proteomes" id="UP001231915">
    <property type="component" value="Unassembled WGS sequence"/>
</dbReference>
<evidence type="ECO:0000313" key="11">
    <source>
        <dbReference type="EMBL" id="MDK2598361.1"/>
    </source>
</evidence>
<dbReference type="SUPFAM" id="SSF50677">
    <property type="entry name" value="ValRS/IleRS/LeuRS editing domain"/>
    <property type="match status" value="1"/>
</dbReference>
<dbReference type="InterPro" id="IPR013155">
    <property type="entry name" value="M/V/L/I-tRNA-synth_anticd-bd"/>
</dbReference>
<dbReference type="CDD" id="cd00818">
    <property type="entry name" value="IleRS_core"/>
    <property type="match status" value="1"/>
</dbReference>
<dbReference type="CDD" id="cd07961">
    <property type="entry name" value="Anticodon_Ia_Ile_ABEc"/>
    <property type="match status" value="1"/>
</dbReference>
<keyword evidence="2 8" id="KW-0547">Nucleotide-binding</keyword>
<evidence type="ECO:0000256" key="8">
    <source>
        <dbReference type="HAMAP-Rule" id="MF_02003"/>
    </source>
</evidence>
<dbReference type="InterPro" id="IPR014729">
    <property type="entry name" value="Rossmann-like_a/b/a_fold"/>
</dbReference>
<dbReference type="PANTHER" id="PTHR42780">
    <property type="entry name" value="SOLEUCYL-TRNA SYNTHETASE"/>
    <property type="match status" value="1"/>
</dbReference>
<comment type="similarity">
    <text evidence="8">Belongs to the class-I aminoacyl-tRNA synthetase family. IleS type 2 subfamily.</text>
</comment>
<dbReference type="InterPro" id="IPR002301">
    <property type="entry name" value="Ile-tRNA-ligase"/>
</dbReference>
<sequence length="1048" mass="120693">MNGNTLDTDQNTFSFVDAERKVLDFWEKQDIFQKSLRQTANNPPYAFYDGPPFATGKPHHGHLLASTIKDIIPRYFTMKGYYVQRRFGWDCHGLPIEHETDKTLGMSAKEAVETLGIKAYNDECRGIVQRYTKEWRSTVTRIGRWVDFDNDYRTMEPWYMESVWWVFKQLWEKDLITQGVKVVPFSTTLGTVLSNFEAGSNYKDVQDPALEVLFKLEDEDCYIAAWTTTPWTLPSNLGLCVKADADYIKVLDEDKDIHFIIAKARLEAIGKGKNLTVVQEYTGAELVGKRYEPLFDYFKELKNEGAFVVLADDYVTMDSGTGIVHIAPAFGEDDNRVMKEANIQAVVCPLNMVGEFTEEVTDFSGMHVKEADKKIIRHLKETGHLYSHTTIVHSYPFCPRSDTPIIYRSIPSWYVKVEQMRDKLVALNQQINWVPEYIKEGRMGNWLAGAIDWAVSRNRYWGTPIPLWRNDVTGNYLCIGSIEELERYSGIRVDDLHRDYVDDIAFSVAGEEGTYQRIEEVLDCWFESGAMPYAQLHYPFENQSLFESSFPAEFIAEGLDQTRGWFYTLLVLSQALHDKPAFKNVIVNGIVMAEDGKKMSKRLRNYTQPDDIMEEFGADALRLYLINSGLVKGEPQHFSNEGVKLTVRRALLPWWNAFKFLKTYIEIDGWKPSNTAHTITNPLDHWILSKLQTLKLKVTTEIENYQLYNVIPVLFEFIEQLTNWYIRLNRSRFWAETLTEDKACAYQTLYTCIYELSLAMAPFAPFLSEHIYQEMLALQDHGEQPESVHLCAYPTVDEALIQPELEDALALLQNVVLLGRQKRNKERIKTKIPLMSLTVIHRDTGLLQEIKKLESYLQTELNVKSVVYREDEDSFINFYAKPNSPLLGKKLGKSFKQYKTLIEALTGEQLRQLEKDGSIELEGMRFDKEEILTFREPKEGSEVISDSYISIELDCKLNEELLAEGLAREIVNRVQKTRKQLDFKIEDRIHVEYACDQALDAAIAAHTDTISSETLALSFEKRDIASDDTVARYDVEGHTLLLKLSKAT</sequence>
<dbReference type="EMBL" id="JASJUT010000017">
    <property type="protein sequence ID" value="MDK2598361.1"/>
    <property type="molecule type" value="Genomic_DNA"/>
</dbReference>
<evidence type="ECO:0000259" key="9">
    <source>
        <dbReference type="Pfam" id="PF00133"/>
    </source>
</evidence>
<dbReference type="InterPro" id="IPR023586">
    <property type="entry name" value="Ile-tRNA-ligase_type2"/>
</dbReference>
<protein>
    <recommendedName>
        <fullName evidence="8">Isoleucine--tRNA ligase</fullName>
        <ecNumber evidence="8">6.1.1.5</ecNumber>
    </recommendedName>
    <alternativeName>
        <fullName evidence="8">Isoleucyl-tRNA synthetase</fullName>
        <shortName evidence="8">IleRS</shortName>
    </alternativeName>
</protein>
<comment type="caution">
    <text evidence="11">The sequence shown here is derived from an EMBL/GenBank/DDBJ whole genome shotgun (WGS) entry which is preliminary data.</text>
</comment>
<comment type="cofactor">
    <cofactor evidence="8">
        <name>Zn(2+)</name>
        <dbReference type="ChEBI" id="CHEBI:29105"/>
    </cofactor>
</comment>
<dbReference type="PANTHER" id="PTHR42780:SF1">
    <property type="entry name" value="ISOLEUCINE--TRNA LIGASE, CYTOPLASMIC"/>
    <property type="match status" value="1"/>
</dbReference>
<comment type="domain">
    <text evidence="8">IleRS has two distinct active sites: one for aminoacylation and one for editing. The misactivated valine is translocated from the active site to the editing site, which sterically excludes the correctly activated isoleucine. The single editing site contains two valyl binding pockets, one specific for each substrate (Val-AMP or Val-tRNA(Ile)).</text>
</comment>
<dbReference type="RefSeq" id="WP_284138782.1">
    <property type="nucleotide sequence ID" value="NZ_JASJUT010000017.1"/>
</dbReference>
<feature type="short sequence motif" description="'KMSKS' region" evidence="8">
    <location>
        <begin position="598"/>
        <end position="602"/>
    </location>
</feature>
<keyword evidence="4 8" id="KW-0648">Protein biosynthesis</keyword>
<keyword evidence="8" id="KW-0963">Cytoplasm</keyword>